<evidence type="ECO:0000256" key="3">
    <source>
        <dbReference type="ARBA" id="ARBA00022786"/>
    </source>
</evidence>
<dbReference type="SUPFAM" id="SSF49599">
    <property type="entry name" value="TRAF domain-like"/>
    <property type="match status" value="1"/>
</dbReference>
<dbReference type="PANTHER" id="PTHR46336">
    <property type="entry name" value="OS02G0260700 PROTEIN"/>
    <property type="match status" value="1"/>
</dbReference>
<protein>
    <submittedName>
        <fullName evidence="4">Kelch-like protein 7</fullName>
    </submittedName>
</protein>
<dbReference type="SMART" id="SM00875">
    <property type="entry name" value="BACK"/>
    <property type="match status" value="1"/>
</dbReference>
<dbReference type="CDD" id="cd00121">
    <property type="entry name" value="MATH"/>
    <property type="match status" value="1"/>
</dbReference>
<dbReference type="InterPro" id="IPR000210">
    <property type="entry name" value="BTB/POZ_dom"/>
</dbReference>
<dbReference type="ExpressionAtlas" id="R7W1Z2">
    <property type="expression patterns" value="baseline"/>
</dbReference>
<dbReference type="PANTHER" id="PTHR46336:SF4">
    <property type="entry name" value="BACK DOMAIN-CONTAINING PROTEIN"/>
    <property type="match status" value="1"/>
</dbReference>
<evidence type="ECO:0000256" key="2">
    <source>
        <dbReference type="ARBA" id="ARBA00004906"/>
    </source>
</evidence>
<proteinExistence type="predicted"/>
<dbReference type="InterPro" id="IPR045890">
    <property type="entry name" value="POB1-like"/>
</dbReference>
<dbReference type="InterPro" id="IPR002083">
    <property type="entry name" value="MATH/TRAF_dom"/>
</dbReference>
<accession>R7W1Z2</accession>
<name>R7W1Z2_AEGTA</name>
<dbReference type="Gene3D" id="1.25.40.420">
    <property type="match status" value="1"/>
</dbReference>
<evidence type="ECO:0000256" key="1">
    <source>
        <dbReference type="ARBA" id="ARBA00002668"/>
    </source>
</evidence>
<dbReference type="CDD" id="cd18186">
    <property type="entry name" value="BTB_POZ_ZBTB_KLHL-like"/>
    <property type="match status" value="1"/>
</dbReference>
<evidence type="ECO:0000313" key="4">
    <source>
        <dbReference type="EnsemblPlants" id="EMT13051"/>
    </source>
</evidence>
<organism evidence="4">
    <name type="scientific">Aegilops tauschii</name>
    <name type="common">Tausch's goatgrass</name>
    <name type="synonym">Aegilops squarrosa</name>
    <dbReference type="NCBI Taxonomy" id="37682"/>
    <lineage>
        <taxon>Eukaryota</taxon>
        <taxon>Viridiplantae</taxon>
        <taxon>Streptophyta</taxon>
        <taxon>Embryophyta</taxon>
        <taxon>Tracheophyta</taxon>
        <taxon>Spermatophyta</taxon>
        <taxon>Magnoliopsida</taxon>
        <taxon>Liliopsida</taxon>
        <taxon>Poales</taxon>
        <taxon>Poaceae</taxon>
        <taxon>BOP clade</taxon>
        <taxon>Pooideae</taxon>
        <taxon>Triticodae</taxon>
        <taxon>Triticeae</taxon>
        <taxon>Triticinae</taxon>
        <taxon>Aegilops</taxon>
    </lineage>
</organism>
<dbReference type="Gene3D" id="3.30.710.10">
    <property type="entry name" value="Potassium Channel Kv1.1, Chain A"/>
    <property type="match status" value="1"/>
</dbReference>
<reference evidence="4" key="1">
    <citation type="submission" date="2015-06" db="UniProtKB">
        <authorList>
            <consortium name="EnsemblPlants"/>
        </authorList>
    </citation>
    <scope>IDENTIFICATION</scope>
</reference>
<dbReference type="EnsemblPlants" id="EMT13051">
    <property type="protein sequence ID" value="EMT13051"/>
    <property type="gene ID" value="F775_10023"/>
</dbReference>
<keyword evidence="3" id="KW-0833">Ubl conjugation pathway</keyword>
<dbReference type="InterPro" id="IPR011333">
    <property type="entry name" value="SKP1/BTB/POZ_sf"/>
</dbReference>
<dbReference type="Pfam" id="PF00651">
    <property type="entry name" value="BTB"/>
    <property type="match status" value="1"/>
</dbReference>
<dbReference type="PROSITE" id="PS50097">
    <property type="entry name" value="BTB"/>
    <property type="match status" value="1"/>
</dbReference>
<dbReference type="SUPFAM" id="SSF54695">
    <property type="entry name" value="POZ domain"/>
    <property type="match status" value="1"/>
</dbReference>
<dbReference type="GO" id="GO:0010114">
    <property type="term" value="P:response to red light"/>
    <property type="evidence" value="ECO:0007669"/>
    <property type="project" value="TreeGrafter"/>
</dbReference>
<dbReference type="AlphaFoldDB" id="R7W1Z2"/>
<dbReference type="FunFam" id="1.25.40.420:FF:000008">
    <property type="entry name" value="BTB/POZ domain-containing protein POB1"/>
    <property type="match status" value="1"/>
</dbReference>
<comment type="function">
    <text evidence="1">May act as a substrate-specific adapter of an E3 ubiquitin-protein ligase complex (CUL3-RBX1-BTB) which mediates the ubiquitination and subsequent proteasomal degradation of target proteins.</text>
</comment>
<dbReference type="GO" id="GO:0005634">
    <property type="term" value="C:nucleus"/>
    <property type="evidence" value="ECO:0007669"/>
    <property type="project" value="TreeGrafter"/>
</dbReference>
<dbReference type="InterPro" id="IPR011705">
    <property type="entry name" value="BACK"/>
</dbReference>
<sequence>MAGGDASTVAGPGAEVDAGFEFAFDNEAFSDRELRIVVVGADDAAGRKRRREAAEVIAQSVDKLGSAWLLVSSYEQHTIYNPILGRYNSTASCCLGGDGGEDIDSSCTVTSTPVLQVETIHVCSATLAAKSNFFRKLFSNGMKESGHRQATVTIADSEYEAFLELLHFIYSGKLTPTEPILVVDILLAADKFEVASCIKLCGERLVDLPMTAESAVMCLDLPCSISMAPALAEAAKKFLAKRYDKFLLTKFQDELMRISLTGIVAILSRNHPGVASEESVYDFVLRWAHFQYPNPEERHKILSSSLLPLVPVVRSMTNGILIDQPSCIVDFTLSRGQCSGLFPSGSIRSPPFYCGGHGFFLSAHGKMEPSNFFGLLIEKLEDKGPVRGTIDYEIEVKTRQSLEFLFLWRRTTTTDSRQALGCRIPWPSIIADNSRFFIDDKLHLRVHVKITPQP</sequence>
<dbReference type="SMART" id="SM00225">
    <property type="entry name" value="BTB"/>
    <property type="match status" value="1"/>
</dbReference>
<comment type="pathway">
    <text evidence="2">Protein modification; protein ubiquitination.</text>
</comment>
<dbReference type="Pfam" id="PF07707">
    <property type="entry name" value="BACK"/>
    <property type="match status" value="1"/>
</dbReference>